<reference evidence="1 2" key="1">
    <citation type="submission" date="2018-10" db="EMBL/GenBank/DDBJ databases">
        <title>Paraburkholderia sp. 7MK8-2, isolated from soil.</title>
        <authorList>
            <person name="Gao Z.-H."/>
            <person name="Qiu L.-H."/>
        </authorList>
    </citation>
    <scope>NUCLEOTIDE SEQUENCE [LARGE SCALE GENOMIC DNA]</scope>
    <source>
        <strain evidence="1 2">7MK8-2</strain>
    </source>
</reference>
<dbReference type="NCBIfam" id="TIGR03353">
    <property type="entry name" value="VI_chp_4"/>
    <property type="match status" value="1"/>
</dbReference>
<protein>
    <submittedName>
        <fullName evidence="1">Type VI secretion system baseplate subunit TssK</fullName>
    </submittedName>
</protein>
<dbReference type="InterPro" id="IPR010263">
    <property type="entry name" value="T6SS_TssK"/>
</dbReference>
<dbReference type="RefSeq" id="WP_121277780.1">
    <property type="nucleotide sequence ID" value="NZ_RBZV01000003.1"/>
</dbReference>
<name>A0A494XHZ2_9BURK</name>
<dbReference type="PANTHER" id="PTHR35566:SF1">
    <property type="entry name" value="TYPE VI SECRETION SYSTEM BASEPLATE COMPONENT TSSK1"/>
    <property type="match status" value="1"/>
</dbReference>
<dbReference type="AlphaFoldDB" id="A0A494XHZ2"/>
<evidence type="ECO:0000313" key="2">
    <source>
        <dbReference type="Proteomes" id="UP000280434"/>
    </source>
</evidence>
<dbReference type="PANTHER" id="PTHR35566">
    <property type="entry name" value="BLR3599 PROTEIN"/>
    <property type="match status" value="1"/>
</dbReference>
<dbReference type="OrthoDB" id="9775333at2"/>
<keyword evidence="2" id="KW-1185">Reference proteome</keyword>
<gene>
    <name evidence="1" type="primary">tssK</name>
    <name evidence="1" type="ORF">D7S89_11560</name>
</gene>
<evidence type="ECO:0000313" key="1">
    <source>
        <dbReference type="EMBL" id="RKP49392.1"/>
    </source>
</evidence>
<dbReference type="Pfam" id="PF05936">
    <property type="entry name" value="T6SS_VasE"/>
    <property type="match status" value="1"/>
</dbReference>
<sequence>MHWNDKVIWSEGMLLQQQHLQQHDRYWHNLLEARCGTQLHYGWGFSKLTLDEQLLGLGKVALLACEGVMPDGTPFAMPLDCDLPLPLDIPEGKRDAQVVLALPLRRPGMPEAAGDEGEKRDGSQIRYRRTECVVFDSNAWGNDSVAMEVARLNFTLALAEEVSQGYATLGVVRVLERRADDRVVLDPTYLPPCIDYRVAPRLAGFVEELVGLLHQRGEALATRLGQPNASGAAEIADFLLLQLINRADPLFAHLAKVSGLHPERLYRELLQLAGELAGFTRSGKRSVPPPLYRHDALKATFQPLIDDLRHALSMVMDPHAVAIGLEEGQFGLRVGRVPDASLFKAAGFVLAVKADVPAETLWASLPAQIKIGPVERIHDLVNLQLPGIGLRALPVAPRQLPFHTGCTYFALDGSDELWPQLAASAGIALHVAGDFPGLEMQLWAIRQ</sequence>
<dbReference type="Proteomes" id="UP000280434">
    <property type="component" value="Unassembled WGS sequence"/>
</dbReference>
<dbReference type="EMBL" id="RBZV01000003">
    <property type="protein sequence ID" value="RKP49392.1"/>
    <property type="molecule type" value="Genomic_DNA"/>
</dbReference>
<proteinExistence type="predicted"/>
<comment type="caution">
    <text evidence="1">The sequence shown here is derived from an EMBL/GenBank/DDBJ whole genome shotgun (WGS) entry which is preliminary data.</text>
</comment>
<organism evidence="1 2">
    <name type="scientific">Trinickia fusca</name>
    <dbReference type="NCBI Taxonomy" id="2419777"/>
    <lineage>
        <taxon>Bacteria</taxon>
        <taxon>Pseudomonadati</taxon>
        <taxon>Pseudomonadota</taxon>
        <taxon>Betaproteobacteria</taxon>
        <taxon>Burkholderiales</taxon>
        <taxon>Burkholderiaceae</taxon>
        <taxon>Trinickia</taxon>
    </lineage>
</organism>
<accession>A0A494XHZ2</accession>